<dbReference type="InterPro" id="IPR035985">
    <property type="entry name" value="Ubiquitin-activating_enz"/>
</dbReference>
<dbReference type="PANTHER" id="PTHR43267:SF1">
    <property type="entry name" value="TRNA THREONYLCARBAMOYLADENOSINE DEHYDRATASE"/>
    <property type="match status" value="1"/>
</dbReference>
<dbReference type="Gene3D" id="3.40.50.720">
    <property type="entry name" value="NAD(P)-binding Rossmann-like Domain"/>
    <property type="match status" value="1"/>
</dbReference>
<dbReference type="SUPFAM" id="SSF69572">
    <property type="entry name" value="Activating enzymes of the ubiquitin-like proteins"/>
    <property type="match status" value="1"/>
</dbReference>
<dbReference type="GO" id="GO:0061504">
    <property type="term" value="P:cyclic threonylcarbamoyladenosine biosynthetic process"/>
    <property type="evidence" value="ECO:0007669"/>
    <property type="project" value="TreeGrafter"/>
</dbReference>
<dbReference type="Pfam" id="PF00899">
    <property type="entry name" value="ThiF"/>
    <property type="match status" value="1"/>
</dbReference>
<gene>
    <name evidence="3" type="ORF">Xclt_14415</name>
</gene>
<dbReference type="InterPro" id="IPR046741">
    <property type="entry name" value="DUF6791"/>
</dbReference>
<evidence type="ECO:0000313" key="4">
    <source>
        <dbReference type="Proteomes" id="UP000190210"/>
    </source>
</evidence>
<dbReference type="GO" id="GO:0008641">
    <property type="term" value="F:ubiquitin-like modifier activating enzyme activity"/>
    <property type="evidence" value="ECO:0007669"/>
    <property type="project" value="InterPro"/>
</dbReference>
<dbReference type="NCBIfam" id="NF004804">
    <property type="entry name" value="PRK06153.1-3"/>
    <property type="match status" value="1"/>
</dbReference>
<proteinExistence type="predicted"/>
<evidence type="ECO:0000313" key="3">
    <source>
        <dbReference type="EMBL" id="OOW81357.1"/>
    </source>
</evidence>
<comment type="caution">
    <text evidence="3">The sequence shown here is derived from an EMBL/GenBank/DDBJ whole genome shotgun (WGS) entry which is preliminary data.</text>
</comment>
<dbReference type="EMBL" id="LOKA01000024">
    <property type="protein sequence ID" value="OOW81357.1"/>
    <property type="molecule type" value="Genomic_DNA"/>
</dbReference>
<feature type="domain" description="DUF6791" evidence="2">
    <location>
        <begin position="11"/>
        <end position="166"/>
    </location>
</feature>
<dbReference type="Proteomes" id="UP000190210">
    <property type="component" value="Unassembled WGS sequence"/>
</dbReference>
<dbReference type="AlphaFoldDB" id="A0AB73NR10"/>
<dbReference type="Pfam" id="PF20590">
    <property type="entry name" value="DUF6791"/>
    <property type="match status" value="1"/>
</dbReference>
<evidence type="ECO:0008006" key="5">
    <source>
        <dbReference type="Google" id="ProtNLM"/>
    </source>
</evidence>
<evidence type="ECO:0000259" key="1">
    <source>
        <dbReference type="Pfam" id="PF00899"/>
    </source>
</evidence>
<sequence>MSHHLTSRNPALSKLVQEGYELEFRPGLLLVHAVPYVNAHSQIAYGTLVSELSMDSPDMVGMPGSHQMHFIGDHPCFADGRIFAPVQYNSGDFHLGNDVLAQHHFSHKRKDRDRNWIAYEDYYVKVKTYVDVISGQAKMIDPSVDARTRKVATWVDDTTPFVYADTASTRAGILAINERASQLRVAIVGLGGTGGYVLDLLAPTYVPEIHLFDGDKLHQHNAFRAPGAVPAEALGRHLRKVEWYAEHYGNLRRGVVPHAEMIHEANVHELSKFDYVFLCIDSGQARALILDHLKNTNTVVIDCGMGMHVLKDEQKLWGTIRTTVSSPGNRDDAASLMPLVDREDDLYRSNVQIIELNALNAAMAVLRWKRLIGMFADDRLEMEGTYNTALNQIGNKPEPL</sequence>
<dbReference type="CDD" id="cd01483">
    <property type="entry name" value="E1_enzyme_family"/>
    <property type="match status" value="1"/>
</dbReference>
<dbReference type="GO" id="GO:0061503">
    <property type="term" value="F:tRNA threonylcarbamoyladenosine dehydratase"/>
    <property type="evidence" value="ECO:0007669"/>
    <property type="project" value="TreeGrafter"/>
</dbReference>
<reference evidence="3 4" key="1">
    <citation type="submission" date="2015-12" db="EMBL/GenBank/DDBJ databases">
        <authorList>
            <person name="Bansal K."/>
            <person name="Midha S."/>
            <person name="Patil P.B."/>
        </authorList>
    </citation>
    <scope>NUCLEOTIDE SEQUENCE [LARGE SCALE GENOMIC DNA]</scope>
    <source>
        <strain evidence="3 4">LMG9045</strain>
    </source>
</reference>
<protein>
    <recommendedName>
        <fullName evidence="5">ThiF family adenylyltransferase</fullName>
    </recommendedName>
</protein>
<dbReference type="PANTHER" id="PTHR43267">
    <property type="entry name" value="TRNA THREONYLCARBAMOYLADENOSINE DEHYDRATASE"/>
    <property type="match status" value="1"/>
</dbReference>
<feature type="domain" description="THIF-type NAD/FAD binding fold" evidence="1">
    <location>
        <begin position="178"/>
        <end position="304"/>
    </location>
</feature>
<organism evidence="3 4">
    <name type="scientific">Xanthomonas axonopodis pv. clitoriae</name>
    <dbReference type="NCBI Taxonomy" id="487828"/>
    <lineage>
        <taxon>Bacteria</taxon>
        <taxon>Pseudomonadati</taxon>
        <taxon>Pseudomonadota</taxon>
        <taxon>Gammaproteobacteria</taxon>
        <taxon>Lysobacterales</taxon>
        <taxon>Lysobacteraceae</taxon>
        <taxon>Xanthomonas</taxon>
    </lineage>
</organism>
<dbReference type="RefSeq" id="WP_055026819.1">
    <property type="nucleotide sequence ID" value="NZ_LOKA01000024.1"/>
</dbReference>
<evidence type="ECO:0000259" key="2">
    <source>
        <dbReference type="Pfam" id="PF20590"/>
    </source>
</evidence>
<accession>A0AB73NR10</accession>
<dbReference type="InterPro" id="IPR000594">
    <property type="entry name" value="ThiF_NAD_FAD-bd"/>
</dbReference>
<dbReference type="InterPro" id="IPR045886">
    <property type="entry name" value="ThiF/MoeB/HesA"/>
</dbReference>
<name>A0AB73NR10_9XANT</name>
<dbReference type="NCBIfam" id="NF004805">
    <property type="entry name" value="PRK06153.1-4"/>
    <property type="match status" value="1"/>
</dbReference>